<keyword evidence="8 9" id="KW-0807">Transducer</keyword>
<feature type="transmembrane region" description="Helical" evidence="10">
    <location>
        <begin position="148"/>
        <end position="169"/>
    </location>
</feature>
<keyword evidence="4 10" id="KW-1133">Transmembrane helix</keyword>
<keyword evidence="7 9" id="KW-0675">Receptor</keyword>
<dbReference type="GO" id="GO:0019957">
    <property type="term" value="F:C-C chemokine binding"/>
    <property type="evidence" value="ECO:0007669"/>
    <property type="project" value="TreeGrafter"/>
</dbReference>
<feature type="transmembrane region" description="Helical" evidence="10">
    <location>
        <begin position="243"/>
        <end position="263"/>
    </location>
</feature>
<evidence type="ECO:0000256" key="2">
    <source>
        <dbReference type="ARBA" id="ARBA00022475"/>
    </source>
</evidence>
<name>A0A4Z2FP71_9TELE</name>
<evidence type="ECO:0000259" key="11">
    <source>
        <dbReference type="PROSITE" id="PS50262"/>
    </source>
</evidence>
<reference evidence="12 13" key="1">
    <citation type="submission" date="2019-03" db="EMBL/GenBank/DDBJ databases">
        <title>First draft genome of Liparis tanakae, snailfish: a comprehensive survey of snailfish specific genes.</title>
        <authorList>
            <person name="Kim W."/>
            <person name="Song I."/>
            <person name="Jeong J.-H."/>
            <person name="Kim D."/>
            <person name="Kim S."/>
            <person name="Ryu S."/>
            <person name="Song J.Y."/>
            <person name="Lee S.K."/>
        </authorList>
    </citation>
    <scope>NUCLEOTIDE SEQUENCE [LARGE SCALE GENOMIC DNA]</scope>
    <source>
        <tissue evidence="12">Muscle</tissue>
    </source>
</reference>
<accession>A0A4Z2FP71</accession>
<dbReference type="EMBL" id="SRLO01000996">
    <property type="protein sequence ID" value="TNN43027.1"/>
    <property type="molecule type" value="Genomic_DNA"/>
</dbReference>
<evidence type="ECO:0000256" key="1">
    <source>
        <dbReference type="ARBA" id="ARBA00004651"/>
    </source>
</evidence>
<dbReference type="GO" id="GO:0009897">
    <property type="term" value="C:external side of plasma membrane"/>
    <property type="evidence" value="ECO:0007669"/>
    <property type="project" value="TreeGrafter"/>
</dbReference>
<dbReference type="PROSITE" id="PS50262">
    <property type="entry name" value="G_PROTEIN_RECEP_F1_2"/>
    <property type="match status" value="1"/>
</dbReference>
<dbReference type="GO" id="GO:0060326">
    <property type="term" value="P:cell chemotaxis"/>
    <property type="evidence" value="ECO:0007669"/>
    <property type="project" value="TreeGrafter"/>
</dbReference>
<dbReference type="PANTHER" id="PTHR10489">
    <property type="entry name" value="CELL ADHESION MOLECULE"/>
    <property type="match status" value="1"/>
</dbReference>
<dbReference type="Gene3D" id="1.20.1070.10">
    <property type="entry name" value="Rhodopsin 7-helix transmembrane proteins"/>
    <property type="match status" value="1"/>
</dbReference>
<proteinExistence type="inferred from homology"/>
<dbReference type="GO" id="GO:0007204">
    <property type="term" value="P:positive regulation of cytosolic calcium ion concentration"/>
    <property type="evidence" value="ECO:0007669"/>
    <property type="project" value="TreeGrafter"/>
</dbReference>
<keyword evidence="13" id="KW-1185">Reference proteome</keyword>
<dbReference type="GO" id="GO:0019722">
    <property type="term" value="P:calcium-mediated signaling"/>
    <property type="evidence" value="ECO:0007669"/>
    <property type="project" value="TreeGrafter"/>
</dbReference>
<dbReference type="InterPro" id="IPR017452">
    <property type="entry name" value="GPCR_Rhodpsn_7TM"/>
</dbReference>
<evidence type="ECO:0000256" key="6">
    <source>
        <dbReference type="ARBA" id="ARBA00023136"/>
    </source>
</evidence>
<comment type="caution">
    <text evidence="12">The sequence shown here is derived from an EMBL/GenBank/DDBJ whole genome shotgun (WGS) entry which is preliminary data.</text>
</comment>
<dbReference type="InterPro" id="IPR000355">
    <property type="entry name" value="Chemokine_rcpt"/>
</dbReference>
<sequence length="344" mass="39223">MELSTYDYDYSNYSDDPMSPAPPCSLEGVNYLGARLSILFYFMFLFSVFGNGLVLVIIYRFEKLTTVTNVLLLNLVASSLIFMSSLPFTGVYLQLSYWIFGEVVCKIVGAVYYLGFYSSVLFLTLLTFDRHLAVVYSLGASRLRSRGYAAASCAAVWLLSGLACVRPMILHTTFRYMGNTTYCQEFPGETPSINVELLRNFGFYLQLILFLIFPLAVIAYCYARIAATVMSSKINAKFKTVRLIFVIVVLFFACWTPFNVAMLMHDEAVTCEAKQRTGYALEVTRVMAYAYFCISPIFYTFVGKKFQNHFRQLLVKRFPWLKKNISVSQQSRTNMSTKSTRNDL</sequence>
<keyword evidence="5 9" id="KW-0297">G-protein coupled receptor</keyword>
<feature type="transmembrane region" description="Helical" evidence="10">
    <location>
        <begin position="107"/>
        <end position="128"/>
    </location>
</feature>
<organism evidence="12 13">
    <name type="scientific">Liparis tanakae</name>
    <name type="common">Tanaka's snailfish</name>
    <dbReference type="NCBI Taxonomy" id="230148"/>
    <lineage>
        <taxon>Eukaryota</taxon>
        <taxon>Metazoa</taxon>
        <taxon>Chordata</taxon>
        <taxon>Craniata</taxon>
        <taxon>Vertebrata</taxon>
        <taxon>Euteleostomi</taxon>
        <taxon>Actinopterygii</taxon>
        <taxon>Neopterygii</taxon>
        <taxon>Teleostei</taxon>
        <taxon>Neoteleostei</taxon>
        <taxon>Acanthomorphata</taxon>
        <taxon>Eupercaria</taxon>
        <taxon>Perciformes</taxon>
        <taxon>Cottioidei</taxon>
        <taxon>Cottales</taxon>
        <taxon>Liparidae</taxon>
        <taxon>Liparis</taxon>
    </lineage>
</organism>
<dbReference type="InterPro" id="IPR050119">
    <property type="entry name" value="CCR1-9-like"/>
</dbReference>
<evidence type="ECO:0000256" key="9">
    <source>
        <dbReference type="RuleBase" id="RU000688"/>
    </source>
</evidence>
<evidence type="ECO:0000256" key="3">
    <source>
        <dbReference type="ARBA" id="ARBA00022692"/>
    </source>
</evidence>
<keyword evidence="3 9" id="KW-0812">Transmembrane</keyword>
<dbReference type="PROSITE" id="PS00237">
    <property type="entry name" value="G_PROTEIN_RECEP_F1_1"/>
    <property type="match status" value="1"/>
</dbReference>
<gene>
    <name evidence="12" type="primary">Ccr3</name>
    <name evidence="12" type="ORF">EYF80_046798</name>
</gene>
<feature type="transmembrane region" description="Helical" evidence="10">
    <location>
        <begin position="201"/>
        <end position="222"/>
    </location>
</feature>
<evidence type="ECO:0000256" key="7">
    <source>
        <dbReference type="ARBA" id="ARBA00023170"/>
    </source>
</evidence>
<comment type="subcellular location">
    <subcellularLocation>
        <location evidence="1">Cell membrane</location>
        <topology evidence="1">Multi-pass membrane protein</topology>
    </subcellularLocation>
</comment>
<evidence type="ECO:0000313" key="13">
    <source>
        <dbReference type="Proteomes" id="UP000314294"/>
    </source>
</evidence>
<feature type="domain" description="G-protein coupled receptors family 1 profile" evidence="11">
    <location>
        <begin position="50"/>
        <end position="299"/>
    </location>
</feature>
<evidence type="ECO:0000256" key="4">
    <source>
        <dbReference type="ARBA" id="ARBA00022989"/>
    </source>
</evidence>
<feature type="transmembrane region" description="Helical" evidence="10">
    <location>
        <begin position="38"/>
        <end position="59"/>
    </location>
</feature>
<dbReference type="SUPFAM" id="SSF81321">
    <property type="entry name" value="Family A G protein-coupled receptor-like"/>
    <property type="match status" value="1"/>
</dbReference>
<dbReference type="PRINTS" id="PR00657">
    <property type="entry name" value="CCCHEMOKINER"/>
</dbReference>
<dbReference type="PRINTS" id="PR00237">
    <property type="entry name" value="GPCRRHODOPSN"/>
</dbReference>
<evidence type="ECO:0000313" key="12">
    <source>
        <dbReference type="EMBL" id="TNN43027.1"/>
    </source>
</evidence>
<keyword evidence="2" id="KW-1003">Cell membrane</keyword>
<dbReference type="GO" id="GO:0016493">
    <property type="term" value="F:C-C chemokine receptor activity"/>
    <property type="evidence" value="ECO:0007669"/>
    <property type="project" value="TreeGrafter"/>
</dbReference>
<dbReference type="PANTHER" id="PTHR10489:SF922">
    <property type="entry name" value="C-C CHEMOKINE RECEPTOR FAMILY-LIKE-RELATED"/>
    <property type="match status" value="1"/>
</dbReference>
<evidence type="ECO:0000256" key="10">
    <source>
        <dbReference type="SAM" id="Phobius"/>
    </source>
</evidence>
<dbReference type="OrthoDB" id="9876908at2759"/>
<evidence type="ECO:0000256" key="8">
    <source>
        <dbReference type="ARBA" id="ARBA00023224"/>
    </source>
</evidence>
<keyword evidence="6 10" id="KW-0472">Membrane</keyword>
<dbReference type="Pfam" id="PF00001">
    <property type="entry name" value="7tm_1"/>
    <property type="match status" value="1"/>
</dbReference>
<dbReference type="InterPro" id="IPR000276">
    <property type="entry name" value="GPCR_Rhodpsn"/>
</dbReference>
<dbReference type="AlphaFoldDB" id="A0A4Z2FP71"/>
<dbReference type="Proteomes" id="UP000314294">
    <property type="component" value="Unassembled WGS sequence"/>
</dbReference>
<feature type="transmembrane region" description="Helical" evidence="10">
    <location>
        <begin position="283"/>
        <end position="302"/>
    </location>
</feature>
<evidence type="ECO:0000256" key="5">
    <source>
        <dbReference type="ARBA" id="ARBA00023040"/>
    </source>
</evidence>
<protein>
    <submittedName>
        <fullName evidence="12">Putative C-C chemokine receptor type 3</fullName>
    </submittedName>
</protein>
<comment type="similarity">
    <text evidence="9">Belongs to the G-protein coupled receptor 1 family.</text>
</comment>
<feature type="transmembrane region" description="Helical" evidence="10">
    <location>
        <begin position="71"/>
        <end position="95"/>
    </location>
</feature>
<dbReference type="GO" id="GO:0006955">
    <property type="term" value="P:immune response"/>
    <property type="evidence" value="ECO:0007669"/>
    <property type="project" value="TreeGrafter"/>
</dbReference>